<proteinExistence type="predicted"/>
<comment type="caution">
    <text evidence="1">The sequence shown here is derived from an EMBL/GenBank/DDBJ whole genome shotgun (WGS) entry which is preliminary data.</text>
</comment>
<sequence>MAKVGGAGAEQSFTFDNLWSESGTAQKLLKNDACYLSFSPLHLGPAMKYVP</sequence>
<dbReference type="EMBL" id="ADBV01004311">
    <property type="protein sequence ID" value="EJW80648.1"/>
    <property type="molecule type" value="Genomic_DNA"/>
</dbReference>
<protein>
    <submittedName>
        <fullName evidence="1">Uncharacterized protein</fullName>
    </submittedName>
</protein>
<accession>J9EER2</accession>
<dbReference type="Proteomes" id="UP000004810">
    <property type="component" value="Unassembled WGS sequence"/>
</dbReference>
<feature type="non-terminal residue" evidence="1">
    <location>
        <position position="51"/>
    </location>
</feature>
<dbReference type="AlphaFoldDB" id="J9EER2"/>
<name>J9EER2_WUCBA</name>
<reference evidence="2" key="1">
    <citation type="submission" date="2012-08" db="EMBL/GenBank/DDBJ databases">
        <title>The Genome Sequence of Wuchereria bancrofti.</title>
        <authorList>
            <person name="Nutman T.B."/>
            <person name="Fink D.L."/>
            <person name="Russ C."/>
            <person name="Young S."/>
            <person name="Zeng Q."/>
            <person name="Koehrsen M."/>
            <person name="Alvarado L."/>
            <person name="Berlin A."/>
            <person name="Chapman S.B."/>
            <person name="Chen Z."/>
            <person name="Freedman E."/>
            <person name="Gellesch M."/>
            <person name="Goldberg J."/>
            <person name="Griggs A."/>
            <person name="Gujja S."/>
            <person name="Heilman E.R."/>
            <person name="Heiman D."/>
            <person name="Hepburn T."/>
            <person name="Howarth C."/>
            <person name="Jen D."/>
            <person name="Larson L."/>
            <person name="Lewis B."/>
            <person name="Mehta T."/>
            <person name="Park D."/>
            <person name="Pearson M."/>
            <person name="Roberts A."/>
            <person name="Saif S."/>
            <person name="Shea T."/>
            <person name="Shenoy N."/>
            <person name="Sisk P."/>
            <person name="Stolte C."/>
            <person name="Sykes S."/>
            <person name="Walk T."/>
            <person name="White J."/>
            <person name="Yandava C."/>
            <person name="Haas B."/>
            <person name="Henn M.R."/>
            <person name="Nusbaum C."/>
            <person name="Birren B."/>
        </authorList>
    </citation>
    <scope>NUCLEOTIDE SEQUENCE [LARGE SCALE GENOMIC DNA]</scope>
    <source>
        <strain evidence="2">NA</strain>
    </source>
</reference>
<evidence type="ECO:0000313" key="2">
    <source>
        <dbReference type="Proteomes" id="UP000004810"/>
    </source>
</evidence>
<evidence type="ECO:0000313" key="1">
    <source>
        <dbReference type="EMBL" id="EJW80648.1"/>
    </source>
</evidence>
<gene>
    <name evidence="1" type="ORF">WUBG_08442</name>
</gene>
<organism evidence="1 2">
    <name type="scientific">Wuchereria bancrofti</name>
    <dbReference type="NCBI Taxonomy" id="6293"/>
    <lineage>
        <taxon>Eukaryota</taxon>
        <taxon>Metazoa</taxon>
        <taxon>Ecdysozoa</taxon>
        <taxon>Nematoda</taxon>
        <taxon>Chromadorea</taxon>
        <taxon>Rhabditida</taxon>
        <taxon>Spirurina</taxon>
        <taxon>Spiruromorpha</taxon>
        <taxon>Filarioidea</taxon>
        <taxon>Onchocercidae</taxon>
        <taxon>Wuchereria</taxon>
    </lineage>
</organism>